<dbReference type="PROSITE" id="PS50110">
    <property type="entry name" value="RESPONSE_REGULATORY"/>
    <property type="match status" value="1"/>
</dbReference>
<feature type="signal peptide" evidence="15">
    <location>
        <begin position="1"/>
        <end position="37"/>
    </location>
</feature>
<evidence type="ECO:0000256" key="10">
    <source>
        <dbReference type="ARBA" id="ARBA00022840"/>
    </source>
</evidence>
<evidence type="ECO:0000256" key="15">
    <source>
        <dbReference type="SAM" id="SignalP"/>
    </source>
</evidence>
<dbReference type="InterPro" id="IPR013783">
    <property type="entry name" value="Ig-like_fold"/>
</dbReference>
<evidence type="ECO:0000256" key="13">
    <source>
        <dbReference type="PROSITE-ProRule" id="PRU00169"/>
    </source>
</evidence>
<sequence>MNRRPGPRQQIFRSFRLPLSILPALAVLFAAAPLLRAADTTGAAGSVTGLPVMRHYPFAEIGEVSPGVQLGTDVFGRLLLFQERTCLVFDDKNWSALRVESDAGIIVTCLSRAPDGRTYYGGPGSWGLLEQTEAGTLLLHSLKPTTAPAWASNNQISFIAATIHGAYFANDSGVIHHDLATGRERYFPIPELATLFVVGETAFAGSFSHGIIRLDPEHGAVLLATEGAPAIRFDFTVPWEDGHMLGHALEGQFWRFDGTRFTPWPTDIDALLAAGVTKMLPLADGQLAVLVKGRGLFLLDRDGHAVLSLPGGDFTGLTDVCATGPGVLWAAGASGITKILTRAPLQIFDHRLGLFLSWPSVVQHRGQLFVYSTGRLFGSVPQGPAEPTAFREVPLGLAEGVWGLLSTEHGLLIANGGGVFHRDDRDQITRVLDRFNVKRLARLTADVCVAIGENEIAAIGWNGTSWQPLGETVPGIGFPSHIVEVAPGAVWVELGIDRVARIAWRGGKLIRQVFNSLPWQSTTPSWLGVGAIGSVAVISRSSTDRLYFDEQRDRFIDAPELDQLLSLAPGGTWRPRQTADGTIWLPHPHGLLRVATDHGGKVTRIESLAAIRERFPALQLAGPNEVWIVGQRRLARIVPPRATAPAAPRAPLVVAVTDARTGLSLYNVLHPDPTVLQQLRYANNSLNVQCFVGTFAHLRSPDFQYRFDDDASSWSTPSPDSTIRLTNLHEGKYRLLIRLIDTAGPVGNETELRFAVAPPFYRTFFAYLAYGLAGLGLVVGGNRWLLRRTRQRNLELKGLVHARTRELEAAIAKAQQAAKAKNQFLANMSHEIRTPMNGVIGMSNLLVDTPLGPEQQEYAQAIRHSAEALLAIINDILDVSKLEAGKLQLVPTEFRLDQLVEDAVSLLRPSATAKGLRLKAELSPELPPTLLGDANRVRQVLLNLIGNAVKFTEHGGVFVRVAPEPGATAHDSGPVSVRIEVADTGIGVPPEAAERLFQPFTQADESMTRRYGGTGLGLAISRQLVELMGGQIGVRSPETGGSVFWCVIAFERAAIPRTTPAAPAPAPGAAAADAAVLSRLAVLVAEDNPVNQRLVGAQLKRLGCSADCVANGLLVLQALQQKRYDVVLMDCQMPELDGYDTARRIRATHSRRVPIIAMTAHAMQGEREKCLDAGMDDYLAKPVRLPDLTQALVRAANGGASAAA</sequence>
<feature type="modified residue" description="4-aspartylphosphate" evidence="13">
    <location>
        <position position="1130"/>
    </location>
</feature>
<accession>B1ZNT1</accession>
<dbReference type="Gene3D" id="3.30.565.10">
    <property type="entry name" value="Histidine kinase-like ATPase, C-terminal domain"/>
    <property type="match status" value="1"/>
</dbReference>
<feature type="chain" id="PRO_5002774814" description="histidine kinase" evidence="15">
    <location>
        <begin position="38"/>
        <end position="1204"/>
    </location>
</feature>
<dbReference type="Gene3D" id="1.10.287.130">
    <property type="match status" value="1"/>
</dbReference>
<dbReference type="AlphaFoldDB" id="B1ZNT1"/>
<dbReference type="STRING" id="452637.Oter_2168"/>
<dbReference type="PROSITE" id="PS50109">
    <property type="entry name" value="HIS_KIN"/>
    <property type="match status" value="1"/>
</dbReference>
<dbReference type="Pfam" id="PF00512">
    <property type="entry name" value="HisKA"/>
    <property type="match status" value="1"/>
</dbReference>
<feature type="domain" description="Response regulatory" evidence="17">
    <location>
        <begin position="1081"/>
        <end position="1196"/>
    </location>
</feature>
<keyword evidence="19" id="KW-1185">Reference proteome</keyword>
<dbReference type="SMART" id="SM00388">
    <property type="entry name" value="HisKA"/>
    <property type="match status" value="1"/>
</dbReference>
<dbReference type="EMBL" id="CP001032">
    <property type="protein sequence ID" value="ACB75451.1"/>
    <property type="molecule type" value="Genomic_DNA"/>
</dbReference>
<keyword evidence="11 14" id="KW-1133">Transmembrane helix</keyword>
<evidence type="ECO:0000259" key="17">
    <source>
        <dbReference type="PROSITE" id="PS50110"/>
    </source>
</evidence>
<evidence type="ECO:0000256" key="8">
    <source>
        <dbReference type="ARBA" id="ARBA00022741"/>
    </source>
</evidence>
<evidence type="ECO:0000256" key="7">
    <source>
        <dbReference type="ARBA" id="ARBA00022692"/>
    </source>
</evidence>
<evidence type="ECO:0000256" key="5">
    <source>
        <dbReference type="ARBA" id="ARBA00022553"/>
    </source>
</evidence>
<keyword evidence="7 14" id="KW-0812">Transmembrane</keyword>
<dbReference type="SUPFAM" id="SSF63829">
    <property type="entry name" value="Calcium-dependent phosphotriesterase"/>
    <property type="match status" value="1"/>
</dbReference>
<keyword evidence="8" id="KW-0547">Nucleotide-binding</keyword>
<evidence type="ECO:0000256" key="1">
    <source>
        <dbReference type="ARBA" id="ARBA00000085"/>
    </source>
</evidence>
<dbReference type="PANTHER" id="PTHR45339:SF5">
    <property type="entry name" value="HISTIDINE KINASE"/>
    <property type="match status" value="1"/>
</dbReference>
<evidence type="ECO:0000256" key="6">
    <source>
        <dbReference type="ARBA" id="ARBA00022679"/>
    </source>
</evidence>
<keyword evidence="12 14" id="KW-0472">Membrane</keyword>
<comment type="subcellular location">
    <subcellularLocation>
        <location evidence="2">Cell membrane</location>
        <topology evidence="2">Multi-pass membrane protein</topology>
    </subcellularLocation>
</comment>
<keyword evidence="9 18" id="KW-0418">Kinase</keyword>
<dbReference type="FunFam" id="3.30.565.10:FF:000010">
    <property type="entry name" value="Sensor histidine kinase RcsC"/>
    <property type="match status" value="1"/>
</dbReference>
<dbReference type="PRINTS" id="PR00344">
    <property type="entry name" value="BCTRLSENSOR"/>
</dbReference>
<dbReference type="SUPFAM" id="SSF55874">
    <property type="entry name" value="ATPase domain of HSP90 chaperone/DNA topoisomerase II/histidine kinase"/>
    <property type="match status" value="1"/>
</dbReference>
<feature type="domain" description="Histidine kinase" evidence="16">
    <location>
        <begin position="827"/>
        <end position="1052"/>
    </location>
</feature>
<dbReference type="Gene3D" id="2.60.40.10">
    <property type="entry name" value="Immunoglobulins"/>
    <property type="match status" value="1"/>
</dbReference>
<dbReference type="Pfam" id="PF00072">
    <property type="entry name" value="Response_reg"/>
    <property type="match status" value="1"/>
</dbReference>
<evidence type="ECO:0000313" key="18">
    <source>
        <dbReference type="EMBL" id="ACB75451.1"/>
    </source>
</evidence>
<evidence type="ECO:0000256" key="3">
    <source>
        <dbReference type="ARBA" id="ARBA00012438"/>
    </source>
</evidence>
<dbReference type="SMART" id="SM00387">
    <property type="entry name" value="HATPase_c"/>
    <property type="match status" value="1"/>
</dbReference>
<dbReference type="GO" id="GO:0005524">
    <property type="term" value="F:ATP binding"/>
    <property type="evidence" value="ECO:0007669"/>
    <property type="project" value="UniProtKB-KW"/>
</dbReference>
<dbReference type="CDD" id="cd17546">
    <property type="entry name" value="REC_hyHK_CKI1_RcsC-like"/>
    <property type="match status" value="1"/>
</dbReference>
<keyword evidence="15" id="KW-0732">Signal</keyword>
<dbReference type="eggNOG" id="COG2205">
    <property type="taxonomic scope" value="Bacteria"/>
</dbReference>
<proteinExistence type="predicted"/>
<dbReference type="Gene3D" id="3.40.50.2300">
    <property type="match status" value="1"/>
</dbReference>
<evidence type="ECO:0000256" key="14">
    <source>
        <dbReference type="SAM" id="Phobius"/>
    </source>
</evidence>
<evidence type="ECO:0000256" key="11">
    <source>
        <dbReference type="ARBA" id="ARBA00022989"/>
    </source>
</evidence>
<keyword evidence="10" id="KW-0067">ATP-binding</keyword>
<dbReference type="SUPFAM" id="SSF47384">
    <property type="entry name" value="Homodimeric domain of signal transducing histidine kinase"/>
    <property type="match status" value="1"/>
</dbReference>
<dbReference type="InterPro" id="IPR001789">
    <property type="entry name" value="Sig_transdc_resp-reg_receiver"/>
</dbReference>
<organism evidence="18 19">
    <name type="scientific">Opitutus terrae (strain DSM 11246 / JCM 15787 / PB90-1)</name>
    <dbReference type="NCBI Taxonomy" id="452637"/>
    <lineage>
        <taxon>Bacteria</taxon>
        <taxon>Pseudomonadati</taxon>
        <taxon>Verrucomicrobiota</taxon>
        <taxon>Opitutia</taxon>
        <taxon>Opitutales</taxon>
        <taxon>Opitutaceae</taxon>
        <taxon>Opitutus</taxon>
    </lineage>
</organism>
<dbReference type="InterPro" id="IPR004358">
    <property type="entry name" value="Sig_transdc_His_kin-like_C"/>
</dbReference>
<evidence type="ECO:0000256" key="4">
    <source>
        <dbReference type="ARBA" id="ARBA00022475"/>
    </source>
</evidence>
<evidence type="ECO:0000259" key="16">
    <source>
        <dbReference type="PROSITE" id="PS50109"/>
    </source>
</evidence>
<dbReference type="SUPFAM" id="SSF52172">
    <property type="entry name" value="CheY-like"/>
    <property type="match status" value="1"/>
</dbReference>
<dbReference type="InterPro" id="IPR003661">
    <property type="entry name" value="HisK_dim/P_dom"/>
</dbReference>
<gene>
    <name evidence="18" type="ordered locus">Oter_2168</name>
</gene>
<protein>
    <recommendedName>
        <fullName evidence="3">histidine kinase</fullName>
        <ecNumber evidence="3">2.7.13.3</ecNumber>
    </recommendedName>
</protein>
<dbReference type="FunFam" id="1.10.287.130:FF:000003">
    <property type="entry name" value="Histidine kinase"/>
    <property type="match status" value="1"/>
</dbReference>
<evidence type="ECO:0000313" key="19">
    <source>
        <dbReference type="Proteomes" id="UP000007013"/>
    </source>
</evidence>
<dbReference type="HOGENOM" id="CLU_263146_0_0_0"/>
<reference evidence="18 19" key="1">
    <citation type="journal article" date="2011" name="J. Bacteriol.">
        <title>Genome sequence of the verrucomicrobium Opitutus terrae PB90-1, an abundant inhabitant of rice paddy soil ecosystems.</title>
        <authorList>
            <person name="van Passel M.W."/>
            <person name="Kant R."/>
            <person name="Palva A."/>
            <person name="Copeland A."/>
            <person name="Lucas S."/>
            <person name="Lapidus A."/>
            <person name="Glavina del Rio T."/>
            <person name="Pitluck S."/>
            <person name="Goltsman E."/>
            <person name="Clum A."/>
            <person name="Sun H."/>
            <person name="Schmutz J."/>
            <person name="Larimer F.W."/>
            <person name="Land M.L."/>
            <person name="Hauser L."/>
            <person name="Kyrpides N."/>
            <person name="Mikhailova N."/>
            <person name="Richardson P.P."/>
            <person name="Janssen P.H."/>
            <person name="de Vos W.M."/>
            <person name="Smidt H."/>
        </authorList>
    </citation>
    <scope>NUCLEOTIDE SEQUENCE [LARGE SCALE GENOMIC DNA]</scope>
    <source>
        <strain evidence="19">DSM 11246 / JCM 15787 / PB90-1</strain>
    </source>
</reference>
<dbReference type="Proteomes" id="UP000007013">
    <property type="component" value="Chromosome"/>
</dbReference>
<name>B1ZNT1_OPITP</name>
<evidence type="ECO:0000256" key="2">
    <source>
        <dbReference type="ARBA" id="ARBA00004651"/>
    </source>
</evidence>
<keyword evidence="4" id="KW-1003">Cell membrane</keyword>
<dbReference type="InterPro" id="IPR036890">
    <property type="entry name" value="HATPase_C_sf"/>
</dbReference>
<dbReference type="GO" id="GO:0005886">
    <property type="term" value="C:plasma membrane"/>
    <property type="evidence" value="ECO:0007669"/>
    <property type="project" value="UniProtKB-SubCell"/>
</dbReference>
<dbReference type="PANTHER" id="PTHR45339">
    <property type="entry name" value="HYBRID SIGNAL TRANSDUCTION HISTIDINE KINASE J"/>
    <property type="match status" value="1"/>
</dbReference>
<keyword evidence="5 13" id="KW-0597">Phosphoprotein</keyword>
<dbReference type="OrthoDB" id="175932at2"/>
<evidence type="ECO:0000256" key="9">
    <source>
        <dbReference type="ARBA" id="ARBA00022777"/>
    </source>
</evidence>
<dbReference type="InterPro" id="IPR011006">
    <property type="entry name" value="CheY-like_superfamily"/>
</dbReference>
<comment type="catalytic activity">
    <reaction evidence="1">
        <text>ATP + protein L-histidine = ADP + protein N-phospho-L-histidine.</text>
        <dbReference type="EC" id="2.7.13.3"/>
    </reaction>
</comment>
<feature type="transmembrane region" description="Helical" evidence="14">
    <location>
        <begin position="764"/>
        <end position="786"/>
    </location>
</feature>
<dbReference type="Pfam" id="PF02518">
    <property type="entry name" value="HATPase_c"/>
    <property type="match status" value="1"/>
</dbReference>
<dbReference type="eggNOG" id="COG0745">
    <property type="taxonomic scope" value="Bacteria"/>
</dbReference>
<keyword evidence="6 18" id="KW-0808">Transferase</keyword>
<dbReference type="EC" id="2.7.13.3" evidence="3"/>
<dbReference type="KEGG" id="ote:Oter_2168"/>
<evidence type="ECO:0000256" key="12">
    <source>
        <dbReference type="ARBA" id="ARBA00023136"/>
    </source>
</evidence>
<dbReference type="InterPro" id="IPR005467">
    <property type="entry name" value="His_kinase_dom"/>
</dbReference>
<dbReference type="GO" id="GO:0000155">
    <property type="term" value="F:phosphorelay sensor kinase activity"/>
    <property type="evidence" value="ECO:0007669"/>
    <property type="project" value="InterPro"/>
</dbReference>
<dbReference type="RefSeq" id="WP_012374988.1">
    <property type="nucleotide sequence ID" value="NC_010571.1"/>
</dbReference>
<dbReference type="InterPro" id="IPR036097">
    <property type="entry name" value="HisK_dim/P_sf"/>
</dbReference>
<dbReference type="CDD" id="cd00082">
    <property type="entry name" value="HisKA"/>
    <property type="match status" value="1"/>
</dbReference>
<dbReference type="CDD" id="cd16922">
    <property type="entry name" value="HATPase_EvgS-ArcB-TorS-like"/>
    <property type="match status" value="1"/>
</dbReference>
<dbReference type="SMART" id="SM00448">
    <property type="entry name" value="REC"/>
    <property type="match status" value="1"/>
</dbReference>
<dbReference type="InterPro" id="IPR003594">
    <property type="entry name" value="HATPase_dom"/>
</dbReference>